<protein>
    <submittedName>
        <fullName evidence="2">Uncharacterized protein</fullName>
    </submittedName>
</protein>
<name>A0A9X3Z2T1_9BACL</name>
<keyword evidence="1" id="KW-1133">Transmembrane helix</keyword>
<dbReference type="EMBL" id="JAPYYP010000006">
    <property type="protein sequence ID" value="MDA5108106.1"/>
    <property type="molecule type" value="Genomic_DNA"/>
</dbReference>
<sequence length="75" mass="8714">MKKVTYLVTTILLISVVIVGYLSFNQEKKYYKISDSAPTEFVDLLKRNKLDFKVEKDGSLWLNERDEAKYVACCT</sequence>
<evidence type="ECO:0000256" key="1">
    <source>
        <dbReference type="SAM" id="Phobius"/>
    </source>
</evidence>
<keyword evidence="1" id="KW-0472">Membrane</keyword>
<gene>
    <name evidence="2" type="ORF">O3V59_07025</name>
</gene>
<evidence type="ECO:0000313" key="2">
    <source>
        <dbReference type="EMBL" id="MDA5108106.1"/>
    </source>
</evidence>
<dbReference type="Proteomes" id="UP001151071">
    <property type="component" value="Unassembled WGS sequence"/>
</dbReference>
<reference evidence="2" key="1">
    <citation type="submission" date="2022-12" db="EMBL/GenBank/DDBJ databases">
        <title>Draft genome sequence of the thermophilic strain Brevibacillus thermoruber HT42, isolated from Los Humeros, Puebla, Mexico, with biotechnological potential.</title>
        <authorList>
            <person name="Lara Sanchez J."/>
            <person name="Solis Palacios R."/>
            <person name="Bustos Baena A.S."/>
            <person name="Ruz Baez A.E."/>
            <person name="Espinosa Luna G."/>
            <person name="Oliart Ros R.M."/>
        </authorList>
    </citation>
    <scope>NUCLEOTIDE SEQUENCE</scope>
    <source>
        <strain evidence="2">HT42</strain>
    </source>
</reference>
<dbReference type="RefSeq" id="WP_029100325.1">
    <property type="nucleotide sequence ID" value="NZ_JAPYYP010000006.1"/>
</dbReference>
<accession>A0A9X3Z2T1</accession>
<dbReference type="AlphaFoldDB" id="A0A9X3Z2T1"/>
<proteinExistence type="predicted"/>
<keyword evidence="1" id="KW-0812">Transmembrane</keyword>
<organism evidence="2 3">
    <name type="scientific">Brevibacillus thermoruber</name>
    <dbReference type="NCBI Taxonomy" id="33942"/>
    <lineage>
        <taxon>Bacteria</taxon>
        <taxon>Bacillati</taxon>
        <taxon>Bacillota</taxon>
        <taxon>Bacilli</taxon>
        <taxon>Bacillales</taxon>
        <taxon>Paenibacillaceae</taxon>
        <taxon>Brevibacillus</taxon>
    </lineage>
</organism>
<evidence type="ECO:0000313" key="3">
    <source>
        <dbReference type="Proteomes" id="UP001151071"/>
    </source>
</evidence>
<feature type="transmembrane region" description="Helical" evidence="1">
    <location>
        <begin position="6"/>
        <end position="24"/>
    </location>
</feature>
<comment type="caution">
    <text evidence="2">The sequence shown here is derived from an EMBL/GenBank/DDBJ whole genome shotgun (WGS) entry which is preliminary data.</text>
</comment>
<keyword evidence="3" id="KW-1185">Reference proteome</keyword>